<sequence>MKTLLVLAVCSIAAQALTDEQREKLKIYRSQCLAVNTKVDVKLVNELKSGYFKTENEPLKKYILCILVKAGVMTPAGEFKKDVLLAKTLNPADKTMVKKLLDKCLVFKGNTPHQSAWNYSKCFHEHGPRRNETIFQ</sequence>
<dbReference type="RefSeq" id="XP_026497454.2">
    <property type="nucleotide sequence ID" value="XM_026641669.2"/>
</dbReference>
<dbReference type="Proteomes" id="UP001652626">
    <property type="component" value="Chromosome 20"/>
</dbReference>
<accession>A0A8B8IK28</accession>
<dbReference type="CDD" id="cd23992">
    <property type="entry name" value="PBP_GOBP"/>
    <property type="match status" value="1"/>
</dbReference>
<name>A0A8B8IK28_VANTA</name>
<dbReference type="GeneID" id="113401672"/>
<keyword evidence="1" id="KW-0732">Signal</keyword>
<dbReference type="Gene3D" id="1.10.238.20">
    <property type="entry name" value="Pheromone/general odorant binding protein domain"/>
    <property type="match status" value="1"/>
</dbReference>
<evidence type="ECO:0000256" key="1">
    <source>
        <dbReference type="SAM" id="SignalP"/>
    </source>
</evidence>
<dbReference type="SMART" id="SM00708">
    <property type="entry name" value="PhBP"/>
    <property type="match status" value="1"/>
</dbReference>
<feature type="signal peptide" evidence="1">
    <location>
        <begin position="1"/>
        <end position="16"/>
    </location>
</feature>
<dbReference type="InterPro" id="IPR006170">
    <property type="entry name" value="PBP/GOBP"/>
</dbReference>
<protein>
    <submittedName>
        <fullName evidence="3">Uncharacterized protein LOC113401672</fullName>
    </submittedName>
</protein>
<evidence type="ECO:0000313" key="3">
    <source>
        <dbReference type="RefSeq" id="XP_026497454.2"/>
    </source>
</evidence>
<dbReference type="InterPro" id="IPR036728">
    <property type="entry name" value="PBP_GOBP_sf"/>
</dbReference>
<dbReference type="Pfam" id="PF01395">
    <property type="entry name" value="PBP_GOBP"/>
    <property type="match status" value="1"/>
</dbReference>
<dbReference type="AlphaFoldDB" id="A0A8B8IK28"/>
<evidence type="ECO:0000313" key="2">
    <source>
        <dbReference type="Proteomes" id="UP001652626"/>
    </source>
</evidence>
<proteinExistence type="predicted"/>
<gene>
    <name evidence="3" type="primary">LOC113401672</name>
</gene>
<reference evidence="3" key="1">
    <citation type="submission" date="2025-08" db="UniProtKB">
        <authorList>
            <consortium name="RefSeq"/>
        </authorList>
    </citation>
    <scope>IDENTIFICATION</scope>
    <source>
        <tissue evidence="3">Whole body</tissue>
    </source>
</reference>
<dbReference type="OrthoDB" id="8194670at2759"/>
<feature type="chain" id="PRO_5046293893" evidence="1">
    <location>
        <begin position="17"/>
        <end position="136"/>
    </location>
</feature>
<keyword evidence="2" id="KW-1185">Reference proteome</keyword>
<dbReference type="GO" id="GO:0005549">
    <property type="term" value="F:odorant binding"/>
    <property type="evidence" value="ECO:0007669"/>
    <property type="project" value="InterPro"/>
</dbReference>
<dbReference type="SUPFAM" id="SSF47565">
    <property type="entry name" value="Insect pheromone/odorant-binding proteins"/>
    <property type="match status" value="1"/>
</dbReference>
<organism evidence="2 3">
    <name type="scientific">Vanessa tameamea</name>
    <name type="common">Kamehameha butterfly</name>
    <dbReference type="NCBI Taxonomy" id="334116"/>
    <lineage>
        <taxon>Eukaryota</taxon>
        <taxon>Metazoa</taxon>
        <taxon>Ecdysozoa</taxon>
        <taxon>Arthropoda</taxon>
        <taxon>Hexapoda</taxon>
        <taxon>Insecta</taxon>
        <taxon>Pterygota</taxon>
        <taxon>Neoptera</taxon>
        <taxon>Endopterygota</taxon>
        <taxon>Lepidoptera</taxon>
        <taxon>Glossata</taxon>
        <taxon>Ditrysia</taxon>
        <taxon>Papilionoidea</taxon>
        <taxon>Nymphalidae</taxon>
        <taxon>Nymphalinae</taxon>
        <taxon>Vanessa</taxon>
    </lineage>
</organism>